<proteinExistence type="predicted"/>
<dbReference type="Proteomes" id="UP001144280">
    <property type="component" value="Unassembled WGS sequence"/>
</dbReference>
<accession>A0ABQ5RAM0</accession>
<sequence>MDSPTLKPTLESKRLLDRAIDKSKRSQGIQLPPGFVRDDADGEPPLAKMVRGGRGGEVRLKLYLTMTLVAVHKPYDIKSLPGRPWAEMLGLPDPARNGARRIGDALDWLEKADLVKIKRHPGLPPTVALRHPDGTGTRYSWRGGRYIGLPLGFWRNRWIYRLSSTGVALLLVLREMCGGRSESSPPWLTGDQRKRYGLSDDTWTRATQELVKHGLLTVGRTPQGGDFDYRRMRNTYWLHIDRLTEPMSEDAEVV</sequence>
<protein>
    <submittedName>
        <fullName evidence="2">Uncharacterized protein</fullName>
    </submittedName>
</protein>
<comment type="caution">
    <text evidence="2">The sequence shown here is derived from an EMBL/GenBank/DDBJ whole genome shotgun (WGS) entry which is preliminary data.</text>
</comment>
<evidence type="ECO:0000313" key="2">
    <source>
        <dbReference type="EMBL" id="GLI03797.1"/>
    </source>
</evidence>
<dbReference type="RefSeq" id="WP_281906230.1">
    <property type="nucleotide sequence ID" value="NZ_BSDI01000102.1"/>
</dbReference>
<name>A0ABQ5RAM0_9ACTN</name>
<evidence type="ECO:0000256" key="1">
    <source>
        <dbReference type="SAM" id="MobiDB-lite"/>
    </source>
</evidence>
<dbReference type="EMBL" id="BSDI01000102">
    <property type="protein sequence ID" value="GLI03797.1"/>
    <property type="molecule type" value="Genomic_DNA"/>
</dbReference>
<gene>
    <name evidence="2" type="ORF">Pa4123_90770</name>
</gene>
<evidence type="ECO:0000313" key="3">
    <source>
        <dbReference type="Proteomes" id="UP001144280"/>
    </source>
</evidence>
<feature type="region of interest" description="Disordered" evidence="1">
    <location>
        <begin position="1"/>
        <end position="47"/>
    </location>
</feature>
<keyword evidence="3" id="KW-1185">Reference proteome</keyword>
<reference evidence="2" key="1">
    <citation type="submission" date="2022-12" db="EMBL/GenBank/DDBJ databases">
        <title>New Phytohabitans aurantiacus sp. RD004123 nov., an actinomycete isolated from soil.</title>
        <authorList>
            <person name="Triningsih D.W."/>
            <person name="Harunari E."/>
            <person name="Igarashi Y."/>
        </authorList>
    </citation>
    <scope>NUCLEOTIDE SEQUENCE</scope>
    <source>
        <strain evidence="2">RD004123</strain>
    </source>
</reference>
<feature type="compositionally biased region" description="Basic and acidic residues" evidence="1">
    <location>
        <begin position="10"/>
        <end position="24"/>
    </location>
</feature>
<organism evidence="2 3">
    <name type="scientific">Phytohabitans aurantiacus</name>
    <dbReference type="NCBI Taxonomy" id="3016789"/>
    <lineage>
        <taxon>Bacteria</taxon>
        <taxon>Bacillati</taxon>
        <taxon>Actinomycetota</taxon>
        <taxon>Actinomycetes</taxon>
        <taxon>Micromonosporales</taxon>
        <taxon>Micromonosporaceae</taxon>
    </lineage>
</organism>